<keyword evidence="3" id="KW-0479">Metal-binding</keyword>
<evidence type="ECO:0000259" key="7">
    <source>
        <dbReference type="PROSITE" id="PS51410"/>
    </source>
</evidence>
<dbReference type="NCBIfam" id="NF010657">
    <property type="entry name" value="PRK14056.1"/>
    <property type="match status" value="1"/>
</dbReference>
<dbReference type="PROSITE" id="PS51410">
    <property type="entry name" value="BH4_AAA_HYDROXYL_2"/>
    <property type="match status" value="1"/>
</dbReference>
<evidence type="ECO:0000256" key="6">
    <source>
        <dbReference type="ARBA" id="ARBA00023033"/>
    </source>
</evidence>
<comment type="cofactor">
    <cofactor evidence="1">
        <name>Fe(2+)</name>
        <dbReference type="ChEBI" id="CHEBI:29033"/>
    </cofactor>
</comment>
<dbReference type="AlphaFoldDB" id="A0A381P0F8"/>
<dbReference type="GO" id="GO:0009072">
    <property type="term" value="P:aromatic amino acid metabolic process"/>
    <property type="evidence" value="ECO:0007669"/>
    <property type="project" value="InterPro"/>
</dbReference>
<dbReference type="PANTHER" id="PTHR11473:SF24">
    <property type="entry name" value="PHENYLALANINE-4-HYDROXYLASE"/>
    <property type="match status" value="1"/>
</dbReference>
<dbReference type="PANTHER" id="PTHR11473">
    <property type="entry name" value="AROMATIC AMINO ACID HYDROXYLASE"/>
    <property type="match status" value="1"/>
</dbReference>
<evidence type="ECO:0000256" key="2">
    <source>
        <dbReference type="ARBA" id="ARBA00009712"/>
    </source>
</evidence>
<accession>A0A381P0F8</accession>
<proteinExistence type="inferred from homology"/>
<dbReference type="EMBL" id="UINC01000737">
    <property type="protein sequence ID" value="SUZ60351.1"/>
    <property type="molecule type" value="Genomic_DNA"/>
</dbReference>
<evidence type="ECO:0000256" key="4">
    <source>
        <dbReference type="ARBA" id="ARBA00023002"/>
    </source>
</evidence>
<comment type="similarity">
    <text evidence="2">Belongs to the biopterin-dependent aromatic amino acid hydroxylase family.</text>
</comment>
<dbReference type="Gene3D" id="1.10.800.10">
    <property type="entry name" value="Aromatic amino acid hydroxylase"/>
    <property type="match status" value="1"/>
</dbReference>
<feature type="non-terminal residue" evidence="8">
    <location>
        <position position="532"/>
    </location>
</feature>
<name>A0A381P0F8_9ZZZZ</name>
<sequence>MSKARDSLPQHLLPHIVDQDYSLYTPIDQAVWRFIMKISVPFFKEHAHKAYLRGIEKTGIPLERIPSVDEMDEKLDRFGWGAATVKGFIPPATFMELLSRRVLAIAVDMRTAEHIVYTPAPDIVHEAAGHAPIIADPDYADYLCNYGELSHKAIASKQDMELYDVIRKMSDLKEDPNSTQDEIEQVEKEFKEAAKAIVWVSEAAKLARMNWWTSEYGLVGSLDDPKIYGAGLLSSVGESHDCLGPTVKKIPMSIDCINYGYDVTEPQPQLFVTGDFKVLSNVLKEFSETMAYKTGGIQGLEKAKTAETITTAVYDSGLQVSGVLSDIMITETHELAYIKYTGPVQLSYNDSEISGHTIDHHADGFGAPVGKISEINKSLHQLDQADLKGLGIFDNNKVNVHFSNGVKISGTVTKIYYNVVTPLLISLNDCSVTLNDHFLFRPEWGVYDLACGGKIISVFGGPADWPAYNKNVEPSKNNISQSSNLTEENESLNELYSMVREMRENNIEKKEYIPIIEKLNTSFPDDWLLLME</sequence>
<dbReference type="InterPro" id="IPR036951">
    <property type="entry name" value="ArAA_hydroxylase_sf"/>
</dbReference>
<protein>
    <recommendedName>
        <fullName evidence="7">Biopterin-dependent aromatic amino acid hydroxylase family profile domain-containing protein</fullName>
    </recommendedName>
</protein>
<feature type="domain" description="Biopterin-dependent aromatic amino acid hydroxylase family profile" evidence="7">
    <location>
        <begin position="1"/>
        <end position="336"/>
    </location>
</feature>
<reference evidence="8" key="1">
    <citation type="submission" date="2018-05" db="EMBL/GenBank/DDBJ databases">
        <authorList>
            <person name="Lanie J.A."/>
            <person name="Ng W.-L."/>
            <person name="Kazmierczak K.M."/>
            <person name="Andrzejewski T.M."/>
            <person name="Davidsen T.M."/>
            <person name="Wayne K.J."/>
            <person name="Tettelin H."/>
            <person name="Glass J.I."/>
            <person name="Rusch D."/>
            <person name="Podicherti R."/>
            <person name="Tsui H.-C.T."/>
            <person name="Winkler M.E."/>
        </authorList>
    </citation>
    <scope>NUCLEOTIDE SEQUENCE</scope>
</reference>
<dbReference type="GO" id="GO:0005506">
    <property type="term" value="F:iron ion binding"/>
    <property type="evidence" value="ECO:0007669"/>
    <property type="project" value="InterPro"/>
</dbReference>
<evidence type="ECO:0000313" key="8">
    <source>
        <dbReference type="EMBL" id="SUZ60351.1"/>
    </source>
</evidence>
<keyword evidence="5" id="KW-0408">Iron</keyword>
<keyword evidence="6" id="KW-0503">Monooxygenase</keyword>
<evidence type="ECO:0000256" key="3">
    <source>
        <dbReference type="ARBA" id="ARBA00022723"/>
    </source>
</evidence>
<dbReference type="InterPro" id="IPR019774">
    <property type="entry name" value="Aromatic-AA_hydroxylase_C"/>
</dbReference>
<evidence type="ECO:0000256" key="1">
    <source>
        <dbReference type="ARBA" id="ARBA00001954"/>
    </source>
</evidence>
<dbReference type="InterPro" id="IPR001273">
    <property type="entry name" value="ArAA_hydroxylase"/>
</dbReference>
<organism evidence="8">
    <name type="scientific">marine metagenome</name>
    <dbReference type="NCBI Taxonomy" id="408172"/>
    <lineage>
        <taxon>unclassified sequences</taxon>
        <taxon>metagenomes</taxon>
        <taxon>ecological metagenomes</taxon>
    </lineage>
</organism>
<dbReference type="SUPFAM" id="SSF56534">
    <property type="entry name" value="Aromatic aminoacid monoxygenases, catalytic and oligomerization domains"/>
    <property type="match status" value="1"/>
</dbReference>
<keyword evidence="4" id="KW-0560">Oxidoreductase</keyword>
<evidence type="ECO:0000256" key="5">
    <source>
        <dbReference type="ARBA" id="ARBA00023004"/>
    </source>
</evidence>
<dbReference type="GO" id="GO:0016714">
    <property type="term" value="F:oxidoreductase activity, acting on paired donors, with incorporation or reduction of molecular oxygen, reduced pteridine as one donor, and incorporation of one atom of oxygen"/>
    <property type="evidence" value="ECO:0007669"/>
    <property type="project" value="InterPro"/>
</dbReference>
<gene>
    <name evidence="8" type="ORF">METZ01_LOCUS13205</name>
</gene>
<dbReference type="InterPro" id="IPR036329">
    <property type="entry name" value="Aro-AA_hydroxylase_C_sf"/>
</dbReference>
<dbReference type="Pfam" id="PF00351">
    <property type="entry name" value="Biopterin_H"/>
    <property type="match status" value="2"/>
</dbReference>